<evidence type="ECO:0000256" key="4">
    <source>
        <dbReference type="ARBA" id="ARBA00022859"/>
    </source>
</evidence>
<evidence type="ECO:0000256" key="13">
    <source>
        <dbReference type="SAM" id="SignalP"/>
    </source>
</evidence>
<dbReference type="PROSITE" id="PS50835">
    <property type="entry name" value="IG_LIKE"/>
    <property type="match status" value="1"/>
</dbReference>
<keyword evidence="3 13" id="KW-0732">Signal</keyword>
<keyword evidence="4" id="KW-0391">Immunity</keyword>
<keyword evidence="5 12" id="KW-1133">Transmembrane helix</keyword>
<evidence type="ECO:0000256" key="5">
    <source>
        <dbReference type="ARBA" id="ARBA00022989"/>
    </source>
</evidence>
<name>A0A2I4BXP0_AUSLI</name>
<dbReference type="GO" id="GO:0015026">
    <property type="term" value="F:coreceptor activity"/>
    <property type="evidence" value="ECO:0007669"/>
    <property type="project" value="InterPro"/>
</dbReference>
<dbReference type="CTD" id="926"/>
<dbReference type="SUPFAM" id="SSF48726">
    <property type="entry name" value="Immunoglobulin"/>
    <property type="match status" value="1"/>
</dbReference>
<dbReference type="STRING" id="52670.A0A2I4BXP0"/>
<feature type="transmembrane region" description="Helical" evidence="12">
    <location>
        <begin position="170"/>
        <end position="193"/>
    </location>
</feature>
<accession>A0A2I4BXP0</accession>
<evidence type="ECO:0000256" key="9">
    <source>
        <dbReference type="ARBA" id="ARBA00023180"/>
    </source>
</evidence>
<evidence type="ECO:0000313" key="16">
    <source>
        <dbReference type="RefSeq" id="XP_013872516.1"/>
    </source>
</evidence>
<protein>
    <submittedName>
        <fullName evidence="16">Uncharacterized protein cd8b</fullName>
    </submittedName>
</protein>
<dbReference type="GO" id="GO:0016020">
    <property type="term" value="C:membrane"/>
    <property type="evidence" value="ECO:0007669"/>
    <property type="project" value="UniProtKB-SubCell"/>
</dbReference>
<keyword evidence="9" id="KW-0325">Glycoprotein</keyword>
<dbReference type="InterPro" id="IPR042414">
    <property type="entry name" value="CD8B"/>
</dbReference>
<gene>
    <name evidence="16" type="primary">cd8b</name>
</gene>
<keyword evidence="7 12" id="KW-0472">Membrane</keyword>
<dbReference type="GO" id="GO:0042288">
    <property type="term" value="F:MHC class I protein binding"/>
    <property type="evidence" value="ECO:0007669"/>
    <property type="project" value="InterPro"/>
</dbReference>
<proteinExistence type="predicted"/>
<dbReference type="PANTHER" id="PTHR11292:SF7">
    <property type="entry name" value="T-CELL SURFACE GLYCOPROTEIN CD8 BETA CHAIN-RELATED"/>
    <property type="match status" value="1"/>
</dbReference>
<keyword evidence="8" id="KW-1015">Disulfide bond</keyword>
<dbReference type="GO" id="GO:0050776">
    <property type="term" value="P:regulation of immune response"/>
    <property type="evidence" value="ECO:0007669"/>
    <property type="project" value="InterPro"/>
</dbReference>
<evidence type="ECO:0000256" key="7">
    <source>
        <dbReference type="ARBA" id="ARBA00023136"/>
    </source>
</evidence>
<comment type="subcellular location">
    <subcellularLocation>
        <location evidence="1">Membrane</location>
        <topology evidence="1">Single-pass type I membrane protein</topology>
    </subcellularLocation>
</comment>
<evidence type="ECO:0000256" key="8">
    <source>
        <dbReference type="ARBA" id="ARBA00023157"/>
    </source>
</evidence>
<organism evidence="15 16">
    <name type="scientific">Austrofundulus limnaeus</name>
    <name type="common">Annual killifish</name>
    <dbReference type="NCBI Taxonomy" id="52670"/>
    <lineage>
        <taxon>Eukaryota</taxon>
        <taxon>Metazoa</taxon>
        <taxon>Chordata</taxon>
        <taxon>Craniata</taxon>
        <taxon>Vertebrata</taxon>
        <taxon>Euteleostomi</taxon>
        <taxon>Actinopterygii</taxon>
        <taxon>Neopterygii</taxon>
        <taxon>Teleostei</taxon>
        <taxon>Neoteleostei</taxon>
        <taxon>Acanthomorphata</taxon>
        <taxon>Ovalentaria</taxon>
        <taxon>Atherinomorphae</taxon>
        <taxon>Cyprinodontiformes</taxon>
        <taxon>Rivulidae</taxon>
        <taxon>Austrofundulus</taxon>
    </lineage>
</organism>
<dbReference type="InterPro" id="IPR007110">
    <property type="entry name" value="Ig-like_dom"/>
</dbReference>
<evidence type="ECO:0000256" key="11">
    <source>
        <dbReference type="SAM" id="MobiDB-lite"/>
    </source>
</evidence>
<dbReference type="AlphaFoldDB" id="A0A2I4BXP0"/>
<dbReference type="RefSeq" id="XP_013872516.1">
    <property type="nucleotide sequence ID" value="XM_014017062.1"/>
</dbReference>
<dbReference type="GO" id="GO:0009986">
    <property type="term" value="C:cell surface"/>
    <property type="evidence" value="ECO:0007669"/>
    <property type="project" value="TreeGrafter"/>
</dbReference>
<dbReference type="InterPro" id="IPR013783">
    <property type="entry name" value="Ig-like_fold"/>
</dbReference>
<sequence length="210" mass="23439">MISLRLAWTLLMLPAWTSGSNHYLLHEPAKVLYPAIASNETIECDCRNIACDNVFWFYTDPKNVNVQFVGRCNNADRVTHGDSVDKNRFILNKRGSSAFVLRIIDVGENDAGIYSCITKDSRTKTEMYNPGTCLRPGETPPTPSPTEKSPKPRSCPCSSNNLPQDGCHSLVLWPLIGLVGGLAAGLLCVLYYFSRLPKKCHHHFVKKRLT</sequence>
<dbReference type="OrthoDB" id="9394844at2759"/>
<dbReference type="Gene3D" id="2.60.40.10">
    <property type="entry name" value="Immunoglobulins"/>
    <property type="match status" value="1"/>
</dbReference>
<dbReference type="KEGG" id="alim:106523581"/>
<evidence type="ECO:0000256" key="2">
    <source>
        <dbReference type="ARBA" id="ARBA00022692"/>
    </source>
</evidence>
<evidence type="ECO:0000256" key="10">
    <source>
        <dbReference type="ARBA" id="ARBA00023319"/>
    </source>
</evidence>
<keyword evidence="2 12" id="KW-0812">Transmembrane</keyword>
<evidence type="ECO:0000259" key="14">
    <source>
        <dbReference type="PROSITE" id="PS50835"/>
    </source>
</evidence>
<keyword evidence="6" id="KW-1064">Adaptive immunity</keyword>
<keyword evidence="10" id="KW-0393">Immunoglobulin domain</keyword>
<feature type="chain" id="PRO_5014143637" evidence="13">
    <location>
        <begin position="20"/>
        <end position="210"/>
    </location>
</feature>
<keyword evidence="15" id="KW-1185">Reference proteome</keyword>
<evidence type="ECO:0000313" key="15">
    <source>
        <dbReference type="Proteomes" id="UP000192220"/>
    </source>
</evidence>
<dbReference type="Proteomes" id="UP000192220">
    <property type="component" value="Unplaced"/>
</dbReference>
<feature type="region of interest" description="Disordered" evidence="11">
    <location>
        <begin position="129"/>
        <end position="155"/>
    </location>
</feature>
<dbReference type="InterPro" id="IPR036179">
    <property type="entry name" value="Ig-like_dom_sf"/>
</dbReference>
<reference evidence="16" key="1">
    <citation type="submission" date="2025-08" db="UniProtKB">
        <authorList>
            <consortium name="RefSeq"/>
        </authorList>
    </citation>
    <scope>IDENTIFICATION</scope>
    <source>
        <strain evidence="16">Quisiro</strain>
        <tissue evidence="16">Liver</tissue>
    </source>
</reference>
<dbReference type="GO" id="GO:0002250">
    <property type="term" value="P:adaptive immune response"/>
    <property type="evidence" value="ECO:0007669"/>
    <property type="project" value="UniProtKB-KW"/>
</dbReference>
<evidence type="ECO:0000256" key="1">
    <source>
        <dbReference type="ARBA" id="ARBA00004479"/>
    </source>
</evidence>
<feature type="signal peptide" evidence="13">
    <location>
        <begin position="1"/>
        <end position="19"/>
    </location>
</feature>
<evidence type="ECO:0000256" key="6">
    <source>
        <dbReference type="ARBA" id="ARBA00023130"/>
    </source>
</evidence>
<evidence type="ECO:0000256" key="12">
    <source>
        <dbReference type="SAM" id="Phobius"/>
    </source>
</evidence>
<dbReference type="InParanoid" id="A0A2I4BXP0"/>
<feature type="domain" description="Ig-like" evidence="14">
    <location>
        <begin position="28"/>
        <end position="128"/>
    </location>
</feature>
<dbReference type="PANTHER" id="PTHR11292">
    <property type="entry name" value="T-CELL SURFACE GLYCOPROTEIN CD8 BETA CHAIN"/>
    <property type="match status" value="1"/>
</dbReference>
<evidence type="ECO:0000256" key="3">
    <source>
        <dbReference type="ARBA" id="ARBA00022729"/>
    </source>
</evidence>